<dbReference type="Pfam" id="PF20445">
    <property type="entry name" value="RHS_N"/>
    <property type="match status" value="1"/>
</dbReference>
<dbReference type="PANTHER" id="PTHR33129:SF3">
    <property type="entry name" value="HOT SPOT (RHS) PROTEIN, PUTATIVE-RELATED"/>
    <property type="match status" value="1"/>
</dbReference>
<feature type="domain" description="Retrotransposon hot spot protein,C-terminal" evidence="1">
    <location>
        <begin position="99"/>
        <end position="334"/>
    </location>
</feature>
<comment type="caution">
    <text evidence="3">The sequence shown here is derived from an EMBL/GenBank/DDBJ whole genome shotgun (WGS) entry which is preliminary data.</text>
</comment>
<accession>A0A422MR91</accession>
<sequence>MRLVGAASSRPQILWSESEGEADVTPRFDQIDDEEETRGVWLECFVLRSAIGWPYNFFLPDYEEVFVRREVVRAWNVIKRSINNWTPADICTDIRQSYVVVGTAGIGKSLAVGSFLLHEPLHYDAVRVPVVAYFVEGSVCLFHKTGEMAGTAVKYKNTSEGLWAIKELERANVGGYYIFDVTKDHRVVAGLPRRRWGGIVLTTPDARNYEGWKKQRNVFNIFVNGYDAREMKAFFAWQERDLLRGSQGSREGRAELEERWQRMKDRICVVGPLPRYVFDEDHYSGRCAAIDWALSNTSDICWEHCARLLFGKAEWGEDRIADKLIKVLRVVRDASVVVRPNAGNGEDAESCMNFPVSVEVKKNIAEAGANGEL</sequence>
<dbReference type="InterPro" id="IPR046836">
    <property type="entry name" value="RHS_C"/>
</dbReference>
<reference evidence="3 4" key="1">
    <citation type="journal article" date="2018" name="BMC Genomics">
        <title>Genomic comparison of Trypanosoma conorhini and Trypanosoma rangeli to Trypanosoma cruzi strains of high and low virulence.</title>
        <authorList>
            <person name="Bradwell K.R."/>
            <person name="Koparde V.N."/>
            <person name="Matveyev A.V."/>
            <person name="Serrano M.G."/>
            <person name="Alves J.M."/>
            <person name="Parikh H."/>
            <person name="Huang B."/>
            <person name="Lee V."/>
            <person name="Espinosa-Alvarez O."/>
            <person name="Ortiz P.A."/>
            <person name="Costa-Martins A.G."/>
            <person name="Teixeira M.M."/>
            <person name="Buck G.A."/>
        </authorList>
    </citation>
    <scope>NUCLEOTIDE SEQUENCE [LARGE SCALE GENOMIC DNA]</scope>
    <source>
        <strain evidence="3 4">AM80</strain>
    </source>
</reference>
<evidence type="ECO:0000313" key="4">
    <source>
        <dbReference type="Proteomes" id="UP000283634"/>
    </source>
</evidence>
<dbReference type="OMA" id="WTPADIC"/>
<dbReference type="InterPro" id="IPR052980">
    <property type="entry name" value="Crinkler_effector"/>
</dbReference>
<dbReference type="AlphaFoldDB" id="A0A422MR91"/>
<keyword evidence="4" id="KW-1185">Reference proteome</keyword>
<name>A0A422MR91_TRYRA</name>
<dbReference type="RefSeq" id="XP_029233375.1">
    <property type="nucleotide sequence ID" value="XM_029386762.1"/>
</dbReference>
<evidence type="ECO:0000259" key="1">
    <source>
        <dbReference type="Pfam" id="PF07999"/>
    </source>
</evidence>
<dbReference type="Pfam" id="PF07999">
    <property type="entry name" value="RHSP"/>
    <property type="match status" value="1"/>
</dbReference>
<organism evidence="3 4">
    <name type="scientific">Trypanosoma rangeli</name>
    <dbReference type="NCBI Taxonomy" id="5698"/>
    <lineage>
        <taxon>Eukaryota</taxon>
        <taxon>Discoba</taxon>
        <taxon>Euglenozoa</taxon>
        <taxon>Kinetoplastea</taxon>
        <taxon>Metakinetoplastina</taxon>
        <taxon>Trypanosomatida</taxon>
        <taxon>Trypanosomatidae</taxon>
        <taxon>Trypanosoma</taxon>
        <taxon>Herpetosoma</taxon>
    </lineage>
</organism>
<evidence type="ECO:0000259" key="2">
    <source>
        <dbReference type="Pfam" id="PF20445"/>
    </source>
</evidence>
<dbReference type="GeneID" id="40334049"/>
<dbReference type="OrthoDB" id="2340858at2759"/>
<protein>
    <submittedName>
        <fullName evidence="3">Retrotransposon hot spot (RHS) protein</fullName>
    </submittedName>
</protein>
<evidence type="ECO:0000313" key="3">
    <source>
        <dbReference type="EMBL" id="RNE95714.1"/>
    </source>
</evidence>
<dbReference type="NCBIfam" id="TIGR01631">
    <property type="entry name" value="Trypano_RHS"/>
    <property type="match status" value="1"/>
</dbReference>
<proteinExistence type="predicted"/>
<dbReference type="Proteomes" id="UP000283634">
    <property type="component" value="Unassembled WGS sequence"/>
</dbReference>
<dbReference type="InterPro" id="IPR006518">
    <property type="entry name" value="Trypano_RHS"/>
</dbReference>
<dbReference type="InterPro" id="IPR046835">
    <property type="entry name" value="RHS_N"/>
</dbReference>
<feature type="domain" description="Retrotransposon hot spot protein N-terminal" evidence="2">
    <location>
        <begin position="10"/>
        <end position="88"/>
    </location>
</feature>
<dbReference type="PANTHER" id="PTHR33129">
    <property type="entry name" value="PROTEIN KINASE DOMAIN-CONTAINING PROTEIN-RELATED"/>
    <property type="match status" value="1"/>
</dbReference>
<dbReference type="EMBL" id="MKGL01000809">
    <property type="protein sequence ID" value="RNE95714.1"/>
    <property type="molecule type" value="Genomic_DNA"/>
</dbReference>
<gene>
    <name evidence="3" type="ORF">TraAM80_10116</name>
</gene>